<proteinExistence type="predicted"/>
<reference evidence="1 2" key="1">
    <citation type="journal article" date="2016" name="Eur. J. Clin. Microbiol. Infect. Dis.">
        <title>Whole genome sequencing as a tool for phylogenetic analysis of clinical strains of Mitis group streptococci.</title>
        <authorList>
            <person name="Rasmussen L.H."/>
            <person name="Dargis R."/>
            <person name="Hojholt K."/>
            <person name="Christensen J.J."/>
            <person name="Skovgaard O."/>
            <person name="Justesen U.S."/>
            <person name="Rosenvinge F.S."/>
            <person name="Moser C."/>
            <person name="Lukjancenko O."/>
            <person name="Rasmussen S."/>
            <person name="Nielsen X.C."/>
        </authorList>
    </citation>
    <scope>NUCLEOTIDE SEQUENCE [LARGE SCALE GENOMIC DNA]</scope>
    <source>
        <strain evidence="1 2">RH_17439_08</strain>
    </source>
</reference>
<evidence type="ECO:0000313" key="2">
    <source>
        <dbReference type="Proteomes" id="UP000193367"/>
    </source>
</evidence>
<comment type="caution">
    <text evidence="1">The sequence shown here is derived from an EMBL/GenBank/DDBJ whole genome shotgun (WGS) entry which is preliminary data.</text>
</comment>
<evidence type="ECO:0000313" key="1">
    <source>
        <dbReference type="EMBL" id="ORO94771.1"/>
    </source>
</evidence>
<protein>
    <submittedName>
        <fullName evidence="1">Uncharacterized protein</fullName>
    </submittedName>
</protein>
<accession>A0A1X1K6A8</accession>
<dbReference type="Proteomes" id="UP000193367">
    <property type="component" value="Unassembled WGS sequence"/>
</dbReference>
<dbReference type="RefSeq" id="WP_084864957.1">
    <property type="nucleotide sequence ID" value="NZ_NCVH01000031.1"/>
</dbReference>
<gene>
    <name evidence="1" type="ORF">B7698_05880</name>
</gene>
<name>A0A1X1K6A8_STRMT</name>
<organism evidence="1 2">
    <name type="scientific">Streptococcus mitis</name>
    <dbReference type="NCBI Taxonomy" id="28037"/>
    <lineage>
        <taxon>Bacteria</taxon>
        <taxon>Bacillati</taxon>
        <taxon>Bacillota</taxon>
        <taxon>Bacilli</taxon>
        <taxon>Lactobacillales</taxon>
        <taxon>Streptococcaceae</taxon>
        <taxon>Streptococcus</taxon>
        <taxon>Streptococcus mitis group</taxon>
    </lineage>
</organism>
<dbReference type="AlphaFoldDB" id="A0A1X1K6A8"/>
<sequence length="70" mass="8047">MNEDTTFETLLQQKLASKLAEKEHELAFLEVNNFLLATELEALKAVLAYDSSLKELFEEVQTKMKEGKQQ</sequence>
<dbReference type="EMBL" id="NCVH01000031">
    <property type="protein sequence ID" value="ORO94771.1"/>
    <property type="molecule type" value="Genomic_DNA"/>
</dbReference>